<dbReference type="GO" id="GO:0033539">
    <property type="term" value="P:fatty acid beta-oxidation using acyl-CoA dehydrogenase"/>
    <property type="evidence" value="ECO:0007669"/>
    <property type="project" value="TreeGrafter"/>
</dbReference>
<gene>
    <name evidence="11" type="ORF">SAMN06265173_12159</name>
</gene>
<dbReference type="AlphaFoldDB" id="A0A521EYG4"/>
<dbReference type="Gene3D" id="1.10.540.10">
    <property type="entry name" value="Acyl-CoA dehydrogenase/oxidase, N-terminal domain"/>
    <property type="match status" value="1"/>
</dbReference>
<keyword evidence="5 7" id="KW-0274">FAD</keyword>
<reference evidence="11 12" key="1">
    <citation type="submission" date="2017-05" db="EMBL/GenBank/DDBJ databases">
        <authorList>
            <person name="Varghese N."/>
            <person name="Submissions S."/>
        </authorList>
    </citation>
    <scope>NUCLEOTIDE SEQUENCE [LARGE SCALE GENOMIC DNA]</scope>
    <source>
        <strain evidence="11 12">DSM 29506</strain>
    </source>
</reference>
<sequence length="428" mass="48152">MDFAFSEHSLAMQAKLRNFMEDHVIPRHAQYMAEQGNGTYTLSFMDDLKALARSEGLWNMFLPALRDDEPGTRMSNLDYAPLAEIMGRLPWAPEVFNCSAPDTGNMEILHMFGTPEQKQKWLMPLLNGEIRSCFSMTEPDVASSDATNIETLIRRDGDEYVINGRKWFSTGAASPHCKLAIVMGKTDPNAERHRQQSMILVPMDTPGITITRNIAVMNHLSYESHCEIVYHNVRVPATNLLGEEGTGFAIAQARLGPGRIHHMMRSIGQAELAFELMVERSLERKAFGKYLHEQGVTQEKIARSRCEIEQARLLVLKTAWMIDNVGAKEARDEIAMIKVLVPEMHERVVDRAIQIFGGMGVTPDTPLPDLWTMARSLRLADGPDEVHLRAIGRSAIRKAQKGPMNSHRFYTLPDRASETDIRATLPQA</sequence>
<comment type="cofactor">
    <cofactor evidence="1 7">
        <name>FAD</name>
        <dbReference type="ChEBI" id="CHEBI:57692"/>
    </cofactor>
</comment>
<dbReference type="InterPro" id="IPR006091">
    <property type="entry name" value="Acyl-CoA_Oxase/DH_mid-dom"/>
</dbReference>
<dbReference type="InterPro" id="IPR046373">
    <property type="entry name" value="Acyl-CoA_Oxase/DH_mid-dom_sf"/>
</dbReference>
<evidence type="ECO:0000256" key="7">
    <source>
        <dbReference type="RuleBase" id="RU362125"/>
    </source>
</evidence>
<evidence type="ECO:0000256" key="4">
    <source>
        <dbReference type="ARBA" id="ARBA00022630"/>
    </source>
</evidence>
<dbReference type="FunFam" id="2.40.110.10:FF:000002">
    <property type="entry name" value="Acyl-CoA dehydrogenase fadE12"/>
    <property type="match status" value="1"/>
</dbReference>
<dbReference type="SUPFAM" id="SSF47203">
    <property type="entry name" value="Acyl-CoA dehydrogenase C-terminal domain-like"/>
    <property type="match status" value="1"/>
</dbReference>
<dbReference type="OrthoDB" id="9775090at2"/>
<dbReference type="SUPFAM" id="SSF56645">
    <property type="entry name" value="Acyl-CoA dehydrogenase NM domain-like"/>
    <property type="match status" value="1"/>
</dbReference>
<dbReference type="GO" id="GO:0003995">
    <property type="term" value="F:acyl-CoA dehydrogenase activity"/>
    <property type="evidence" value="ECO:0007669"/>
    <property type="project" value="TreeGrafter"/>
</dbReference>
<evidence type="ECO:0000256" key="3">
    <source>
        <dbReference type="ARBA" id="ARBA00011738"/>
    </source>
</evidence>
<dbReference type="InterPro" id="IPR009075">
    <property type="entry name" value="AcylCo_DH/oxidase_C"/>
</dbReference>
<evidence type="ECO:0000313" key="11">
    <source>
        <dbReference type="EMBL" id="SMO89072.1"/>
    </source>
</evidence>
<dbReference type="InterPro" id="IPR036250">
    <property type="entry name" value="AcylCo_DH-like_C"/>
</dbReference>
<feature type="domain" description="Acyl-CoA oxidase/dehydrogenase middle" evidence="9">
    <location>
        <begin position="133"/>
        <end position="233"/>
    </location>
</feature>
<dbReference type="InterPro" id="IPR013786">
    <property type="entry name" value="AcylCoA_DH/ox_N"/>
</dbReference>
<dbReference type="InterPro" id="IPR050741">
    <property type="entry name" value="Acyl-CoA_dehydrogenase"/>
</dbReference>
<evidence type="ECO:0000313" key="12">
    <source>
        <dbReference type="Proteomes" id="UP000316030"/>
    </source>
</evidence>
<evidence type="ECO:0000259" key="9">
    <source>
        <dbReference type="Pfam" id="PF02770"/>
    </source>
</evidence>
<evidence type="ECO:0000256" key="6">
    <source>
        <dbReference type="ARBA" id="ARBA00023002"/>
    </source>
</evidence>
<dbReference type="InterPro" id="IPR009100">
    <property type="entry name" value="AcylCoA_DH/oxidase_NM_dom_sf"/>
</dbReference>
<dbReference type="Pfam" id="PF00441">
    <property type="entry name" value="Acyl-CoA_dh_1"/>
    <property type="match status" value="1"/>
</dbReference>
<proteinExistence type="inferred from homology"/>
<dbReference type="Proteomes" id="UP000316030">
    <property type="component" value="Unassembled WGS sequence"/>
</dbReference>
<comment type="subunit">
    <text evidence="3">Homodimer.</text>
</comment>
<dbReference type="RefSeq" id="WP_142494167.1">
    <property type="nucleotide sequence ID" value="NZ_FXTO01000021.1"/>
</dbReference>
<dbReference type="InterPro" id="IPR037069">
    <property type="entry name" value="AcylCoA_DH/ox_N_sf"/>
</dbReference>
<evidence type="ECO:0000256" key="2">
    <source>
        <dbReference type="ARBA" id="ARBA00009347"/>
    </source>
</evidence>
<organism evidence="11 12">
    <name type="scientific">Thalassovita litoralis</name>
    <dbReference type="NCBI Taxonomy" id="1010611"/>
    <lineage>
        <taxon>Bacteria</taxon>
        <taxon>Pseudomonadati</taxon>
        <taxon>Pseudomonadota</taxon>
        <taxon>Alphaproteobacteria</taxon>
        <taxon>Rhodobacterales</taxon>
        <taxon>Roseobacteraceae</taxon>
        <taxon>Thalassovita</taxon>
    </lineage>
</organism>
<feature type="domain" description="Acyl-CoA dehydrogenase/oxidase C-terminal" evidence="8">
    <location>
        <begin position="245"/>
        <end position="395"/>
    </location>
</feature>
<dbReference type="Gene3D" id="2.40.110.10">
    <property type="entry name" value="Butyryl-CoA Dehydrogenase, subunit A, domain 2"/>
    <property type="match status" value="1"/>
</dbReference>
<accession>A0A521EYG4</accession>
<evidence type="ECO:0000259" key="10">
    <source>
        <dbReference type="Pfam" id="PF02771"/>
    </source>
</evidence>
<dbReference type="Gene3D" id="1.20.140.10">
    <property type="entry name" value="Butyryl-CoA Dehydrogenase, subunit A, domain 3"/>
    <property type="match status" value="1"/>
</dbReference>
<evidence type="ECO:0000259" key="8">
    <source>
        <dbReference type="Pfam" id="PF00441"/>
    </source>
</evidence>
<keyword evidence="12" id="KW-1185">Reference proteome</keyword>
<dbReference type="GO" id="GO:0005737">
    <property type="term" value="C:cytoplasm"/>
    <property type="evidence" value="ECO:0007669"/>
    <property type="project" value="TreeGrafter"/>
</dbReference>
<comment type="similarity">
    <text evidence="2 7">Belongs to the acyl-CoA dehydrogenase family.</text>
</comment>
<keyword evidence="4 7" id="KW-0285">Flavoprotein</keyword>
<feature type="domain" description="Acyl-CoA dehydrogenase/oxidase N-terminal" evidence="10">
    <location>
        <begin position="7"/>
        <end position="129"/>
    </location>
</feature>
<name>A0A521EYG4_9RHOB</name>
<evidence type="ECO:0000256" key="1">
    <source>
        <dbReference type="ARBA" id="ARBA00001974"/>
    </source>
</evidence>
<dbReference type="Pfam" id="PF02771">
    <property type="entry name" value="Acyl-CoA_dh_N"/>
    <property type="match status" value="1"/>
</dbReference>
<dbReference type="EMBL" id="FXTO01000021">
    <property type="protein sequence ID" value="SMO89072.1"/>
    <property type="molecule type" value="Genomic_DNA"/>
</dbReference>
<protein>
    <submittedName>
        <fullName evidence="11">Acyl-CoA dehydrogenase</fullName>
    </submittedName>
</protein>
<evidence type="ECO:0000256" key="5">
    <source>
        <dbReference type="ARBA" id="ARBA00022827"/>
    </source>
</evidence>
<dbReference type="PANTHER" id="PTHR48083:SF13">
    <property type="entry name" value="ACYL-COA DEHYDROGENASE FAMILY MEMBER 11"/>
    <property type="match status" value="1"/>
</dbReference>
<dbReference type="GO" id="GO:0050660">
    <property type="term" value="F:flavin adenine dinucleotide binding"/>
    <property type="evidence" value="ECO:0007669"/>
    <property type="project" value="InterPro"/>
</dbReference>
<keyword evidence="6 7" id="KW-0560">Oxidoreductase</keyword>
<dbReference type="PANTHER" id="PTHR48083">
    <property type="entry name" value="MEDIUM-CHAIN SPECIFIC ACYL-COA DEHYDROGENASE, MITOCHONDRIAL-RELATED"/>
    <property type="match status" value="1"/>
</dbReference>
<dbReference type="Pfam" id="PF02770">
    <property type="entry name" value="Acyl-CoA_dh_M"/>
    <property type="match status" value="1"/>
</dbReference>